<evidence type="ECO:0000256" key="4">
    <source>
        <dbReference type="ARBA" id="ARBA00015368"/>
    </source>
</evidence>
<evidence type="ECO:0000256" key="8">
    <source>
        <dbReference type="ARBA" id="ARBA00022989"/>
    </source>
</evidence>
<evidence type="ECO:0000256" key="5">
    <source>
        <dbReference type="ARBA" id="ARBA00019222"/>
    </source>
</evidence>
<dbReference type="PANTHER" id="PTHR17130:SF14">
    <property type="entry name" value="CYTOCHROME C OXIDASE ASSEMBLY PROTEIN COX16 HOMOLOG, MITOCHONDRIAL"/>
    <property type="match status" value="1"/>
</dbReference>
<dbReference type="AlphaFoldDB" id="G0WG69"/>
<dbReference type="Pfam" id="PF14138">
    <property type="entry name" value="COX16"/>
    <property type="match status" value="1"/>
</dbReference>
<evidence type="ECO:0000313" key="12">
    <source>
        <dbReference type="EMBL" id="CCD26780.1"/>
    </source>
</evidence>
<keyword evidence="6 11" id="KW-0812">Transmembrane</keyword>
<dbReference type="PANTHER" id="PTHR17130">
    <property type="entry name" value="MITOCHONDRIAL OUTER MEMBRANE PROTEIN 25"/>
    <property type="match status" value="1"/>
</dbReference>
<dbReference type="STRING" id="1071378.G0WG69"/>
<protein>
    <recommendedName>
        <fullName evidence="4">Cytochrome c oxidase assembly protein COX16, mitochondrial</fullName>
    </recommendedName>
    <alternativeName>
        <fullName evidence="5">Cytochrome c oxidase assembly protein cox16, mitochondrial</fullName>
    </alternativeName>
</protein>
<keyword evidence="7" id="KW-0999">Mitochondrion inner membrane</keyword>
<proteinExistence type="inferred from homology"/>
<evidence type="ECO:0000256" key="10">
    <source>
        <dbReference type="ARBA" id="ARBA00023136"/>
    </source>
</evidence>
<evidence type="ECO:0000256" key="3">
    <source>
        <dbReference type="ARBA" id="ARBA00008370"/>
    </source>
</evidence>
<sequence length="172" mass="20832">MESPNVCGRKLFEFKTWRTKYQVPTLHKQTTLRASTLRSQKQASYKPKKLYKSEMFMDNKKFRSRKQQLLYDMSLAGKYQRLLKKNPFLYFGLPFCSMIVLGSYWLQDFTALKYEQADRKVQEINEEDIVKMKNNQHKFDMKEEYYRLQGLQEEDWEPVRVPRIDGESDNVW</sequence>
<evidence type="ECO:0000256" key="6">
    <source>
        <dbReference type="ARBA" id="ARBA00022692"/>
    </source>
</evidence>
<evidence type="ECO:0000313" key="13">
    <source>
        <dbReference type="Proteomes" id="UP000000689"/>
    </source>
</evidence>
<keyword evidence="10 11" id="KW-0472">Membrane</keyword>
<dbReference type="GeneID" id="11493712"/>
<comment type="function">
    <text evidence="1">Required for the assembly of the mitochondrial respiratory chain complex IV (CIV), also known as cytochrome c oxidase. May participate in merging the COX1 and COX2 assembly lines.</text>
</comment>
<dbReference type="OrthoDB" id="5516033at2759"/>
<dbReference type="KEGG" id="ndi:NDAI_0I02110"/>
<dbReference type="RefSeq" id="XP_003672023.1">
    <property type="nucleotide sequence ID" value="XM_003671975.1"/>
</dbReference>
<comment type="subcellular location">
    <subcellularLocation>
        <location evidence="2">Mitochondrion inner membrane</location>
        <topology evidence="2">Single-pass membrane protein</topology>
    </subcellularLocation>
</comment>
<evidence type="ECO:0000256" key="1">
    <source>
        <dbReference type="ARBA" id="ARBA00002490"/>
    </source>
</evidence>
<feature type="transmembrane region" description="Helical" evidence="11">
    <location>
        <begin position="88"/>
        <end position="106"/>
    </location>
</feature>
<dbReference type="HOGENOM" id="CLU_131611_1_0_1"/>
<organism evidence="12 13">
    <name type="scientific">Naumovozyma dairenensis (strain ATCC 10597 / BCRC 20456 / CBS 421 / NBRC 0211 / NRRL Y-12639)</name>
    <name type="common">Saccharomyces dairenensis</name>
    <dbReference type="NCBI Taxonomy" id="1071378"/>
    <lineage>
        <taxon>Eukaryota</taxon>
        <taxon>Fungi</taxon>
        <taxon>Dikarya</taxon>
        <taxon>Ascomycota</taxon>
        <taxon>Saccharomycotina</taxon>
        <taxon>Saccharomycetes</taxon>
        <taxon>Saccharomycetales</taxon>
        <taxon>Saccharomycetaceae</taxon>
        <taxon>Naumovozyma</taxon>
    </lineage>
</organism>
<evidence type="ECO:0000256" key="9">
    <source>
        <dbReference type="ARBA" id="ARBA00023128"/>
    </source>
</evidence>
<accession>G0WG69</accession>
<evidence type="ECO:0000256" key="11">
    <source>
        <dbReference type="SAM" id="Phobius"/>
    </source>
</evidence>
<dbReference type="GO" id="GO:0005743">
    <property type="term" value="C:mitochondrial inner membrane"/>
    <property type="evidence" value="ECO:0007669"/>
    <property type="project" value="UniProtKB-SubCell"/>
</dbReference>
<comment type="similarity">
    <text evidence="3">Belongs to the COX16 family.</text>
</comment>
<keyword evidence="8 11" id="KW-1133">Transmembrane helix</keyword>
<dbReference type="GO" id="GO:0033617">
    <property type="term" value="P:mitochondrial respiratory chain complex IV assembly"/>
    <property type="evidence" value="ECO:0007669"/>
    <property type="project" value="EnsemblFungi"/>
</dbReference>
<dbReference type="eggNOG" id="ENOG502S9GT">
    <property type="taxonomic scope" value="Eukaryota"/>
</dbReference>
<dbReference type="Proteomes" id="UP000000689">
    <property type="component" value="Chromosome 9"/>
</dbReference>
<evidence type="ECO:0000256" key="2">
    <source>
        <dbReference type="ARBA" id="ARBA00004434"/>
    </source>
</evidence>
<evidence type="ECO:0000256" key="7">
    <source>
        <dbReference type="ARBA" id="ARBA00022792"/>
    </source>
</evidence>
<keyword evidence="13" id="KW-1185">Reference proteome</keyword>
<reference evidence="12 13" key="1">
    <citation type="journal article" date="2011" name="Proc. Natl. Acad. Sci. U.S.A.">
        <title>Evolutionary erosion of yeast sex chromosomes by mating-type switching accidents.</title>
        <authorList>
            <person name="Gordon J.L."/>
            <person name="Armisen D."/>
            <person name="Proux-Wera E."/>
            <person name="Oheigeartaigh S.S."/>
            <person name="Byrne K.P."/>
            <person name="Wolfe K.H."/>
        </authorList>
    </citation>
    <scope>NUCLEOTIDE SEQUENCE [LARGE SCALE GENOMIC DNA]</scope>
    <source>
        <strain evidence="13">ATCC 10597 / BCRC 20456 / CBS 421 / NBRC 0211 / NRRL Y-12639</strain>
    </source>
</reference>
<dbReference type="InterPro" id="IPR020164">
    <property type="entry name" value="Cyt_c_Oxase_assmbl_COX16"/>
</dbReference>
<dbReference type="EMBL" id="HE580275">
    <property type="protein sequence ID" value="CCD26780.1"/>
    <property type="molecule type" value="Genomic_DNA"/>
</dbReference>
<gene>
    <name evidence="12" type="primary">NDAI0I02110</name>
    <name evidence="12" type="ordered locus">NDAI_0I02110</name>
</gene>
<name>G0WG69_NAUDC</name>
<keyword evidence="9" id="KW-0496">Mitochondrion</keyword>